<sequence>MDGNVRLRRKKGRITGNSSNRNPARRAAFWGPDAVKGRTCPDGCFPRFAGGSLKCFTIYRIIRNVV</sequence>
<comment type="caution">
    <text evidence="2">The sequence shown here is derived from an EMBL/GenBank/DDBJ whole genome shotgun (WGS) entry which is preliminary data.</text>
</comment>
<reference evidence="3 5" key="1">
    <citation type="submission" date="2016-08" db="EMBL/GenBank/DDBJ databases">
        <title>Characterization of Isolates of Eisenbergiella tayi Derived from Blood Cultures, Using Whole Genome Sequencing.</title>
        <authorList>
            <person name="Bernier A.-M."/>
            <person name="Burdz T."/>
            <person name="Wiebe D."/>
            <person name="Bernard K."/>
        </authorList>
    </citation>
    <scope>NUCLEOTIDE SEQUENCE [LARGE SCALE GENOMIC DNA]</scope>
    <source>
        <strain evidence="3 5">NML120146</strain>
    </source>
</reference>
<reference evidence="2 4" key="2">
    <citation type="submission" date="2016-08" db="EMBL/GenBank/DDBJ databases">
        <authorList>
            <person name="Seilhamer J.J."/>
        </authorList>
    </citation>
    <scope>NUCLEOTIDE SEQUENCE [LARGE SCALE GENOMIC DNA]</scope>
    <source>
        <strain evidence="2 4">NML150140-1</strain>
    </source>
</reference>
<name>A0A1E3U563_9FIRM</name>
<evidence type="ECO:0000313" key="4">
    <source>
        <dbReference type="Proteomes" id="UP000094271"/>
    </source>
</evidence>
<evidence type="ECO:0000313" key="2">
    <source>
        <dbReference type="EMBL" id="ODR33635.1"/>
    </source>
</evidence>
<evidence type="ECO:0000313" key="5">
    <source>
        <dbReference type="Proteomes" id="UP000094869"/>
    </source>
</evidence>
<proteinExistence type="predicted"/>
<evidence type="ECO:0000256" key="1">
    <source>
        <dbReference type="SAM" id="MobiDB-lite"/>
    </source>
</evidence>
<organism evidence="2 4">
    <name type="scientific">Eisenbergiella tayi</name>
    <dbReference type="NCBI Taxonomy" id="1432052"/>
    <lineage>
        <taxon>Bacteria</taxon>
        <taxon>Bacillati</taxon>
        <taxon>Bacillota</taxon>
        <taxon>Clostridia</taxon>
        <taxon>Lachnospirales</taxon>
        <taxon>Lachnospiraceae</taxon>
        <taxon>Eisenbergiella</taxon>
    </lineage>
</organism>
<protein>
    <submittedName>
        <fullName evidence="2">Uncharacterized protein</fullName>
    </submittedName>
</protein>
<accession>A0A1E3U563</accession>
<feature type="compositionally biased region" description="Basic residues" evidence="1">
    <location>
        <begin position="1"/>
        <end position="13"/>
    </location>
</feature>
<keyword evidence="5" id="KW-1185">Reference proteome</keyword>
<evidence type="ECO:0000313" key="3">
    <source>
        <dbReference type="EMBL" id="ODR57629.1"/>
    </source>
</evidence>
<gene>
    <name evidence="2" type="ORF">BEI59_36415</name>
    <name evidence="3" type="ORF">BEI63_11015</name>
</gene>
<dbReference type="EMBL" id="MEHD01000021">
    <property type="protein sequence ID" value="ODR57629.1"/>
    <property type="molecule type" value="Genomic_DNA"/>
</dbReference>
<dbReference type="Proteomes" id="UP000094271">
    <property type="component" value="Unassembled WGS sequence"/>
</dbReference>
<dbReference type="EMBL" id="MEHA01000059">
    <property type="protein sequence ID" value="ODR33635.1"/>
    <property type="molecule type" value="Genomic_DNA"/>
</dbReference>
<dbReference type="Proteomes" id="UP000094869">
    <property type="component" value="Unassembled WGS sequence"/>
</dbReference>
<feature type="region of interest" description="Disordered" evidence="1">
    <location>
        <begin position="1"/>
        <end position="25"/>
    </location>
</feature>
<dbReference type="AlphaFoldDB" id="A0A1E3U563"/>